<comment type="caution">
    <text evidence="2">The sequence shown here is derived from an EMBL/GenBank/DDBJ whole genome shotgun (WGS) entry which is preliminary data.</text>
</comment>
<name>A0A444WX21_ARAHY</name>
<evidence type="ECO:0000313" key="3">
    <source>
        <dbReference type="Proteomes" id="UP000289738"/>
    </source>
</evidence>
<feature type="region of interest" description="Disordered" evidence="1">
    <location>
        <begin position="92"/>
        <end position="117"/>
    </location>
</feature>
<proteinExistence type="predicted"/>
<dbReference type="AlphaFoldDB" id="A0A444WX21"/>
<protein>
    <submittedName>
        <fullName evidence="2">Uncharacterized protein</fullName>
    </submittedName>
</protein>
<evidence type="ECO:0000313" key="2">
    <source>
        <dbReference type="EMBL" id="RYQ81953.1"/>
    </source>
</evidence>
<reference evidence="2 3" key="1">
    <citation type="submission" date="2019-01" db="EMBL/GenBank/DDBJ databases">
        <title>Sequencing of cultivated peanut Arachis hypogaea provides insights into genome evolution and oil improvement.</title>
        <authorList>
            <person name="Chen X."/>
        </authorList>
    </citation>
    <scope>NUCLEOTIDE SEQUENCE [LARGE SCALE GENOMIC DNA]</scope>
    <source>
        <strain evidence="3">cv. Fuhuasheng</strain>
        <tissue evidence="2">Leaves</tissue>
    </source>
</reference>
<keyword evidence="3" id="KW-1185">Reference proteome</keyword>
<gene>
    <name evidence="2" type="ORF">Ahy_B10g100540</name>
</gene>
<dbReference type="EMBL" id="SDMP01000020">
    <property type="protein sequence ID" value="RYQ81953.1"/>
    <property type="molecule type" value="Genomic_DNA"/>
</dbReference>
<feature type="compositionally biased region" description="Acidic residues" evidence="1">
    <location>
        <begin position="103"/>
        <end position="117"/>
    </location>
</feature>
<accession>A0A444WX21</accession>
<organism evidence="2 3">
    <name type="scientific">Arachis hypogaea</name>
    <name type="common">Peanut</name>
    <dbReference type="NCBI Taxonomy" id="3818"/>
    <lineage>
        <taxon>Eukaryota</taxon>
        <taxon>Viridiplantae</taxon>
        <taxon>Streptophyta</taxon>
        <taxon>Embryophyta</taxon>
        <taxon>Tracheophyta</taxon>
        <taxon>Spermatophyta</taxon>
        <taxon>Magnoliopsida</taxon>
        <taxon>eudicotyledons</taxon>
        <taxon>Gunneridae</taxon>
        <taxon>Pentapetalae</taxon>
        <taxon>rosids</taxon>
        <taxon>fabids</taxon>
        <taxon>Fabales</taxon>
        <taxon>Fabaceae</taxon>
        <taxon>Papilionoideae</taxon>
        <taxon>50 kb inversion clade</taxon>
        <taxon>dalbergioids sensu lato</taxon>
        <taxon>Dalbergieae</taxon>
        <taxon>Pterocarpus clade</taxon>
        <taxon>Arachis</taxon>
    </lineage>
</organism>
<dbReference type="Proteomes" id="UP000289738">
    <property type="component" value="Chromosome B10"/>
</dbReference>
<evidence type="ECO:0000256" key="1">
    <source>
        <dbReference type="SAM" id="MobiDB-lite"/>
    </source>
</evidence>
<sequence length="117" mass="13467">MIMWDYGKHLSASCCIEKRKVGVYLHDPTAFLAAVDPTLVTWLEVVLDIKPVALHEVLQYCTTNRKEYEILKTVYLRFWEMDPSDSDFFGSDSNVGFPRGDDPDFLDDDSEADEDRP</sequence>